<comment type="subcellular location">
    <subcellularLocation>
        <location evidence="2">Nucleus</location>
    </subcellularLocation>
</comment>
<dbReference type="Pfam" id="PF13359">
    <property type="entry name" value="DDE_Tnp_4"/>
    <property type="match status" value="1"/>
</dbReference>
<accession>A0AAV1KBV8</accession>
<evidence type="ECO:0000256" key="3">
    <source>
        <dbReference type="ARBA" id="ARBA00006958"/>
    </source>
</evidence>
<dbReference type="GO" id="GO:0046872">
    <property type="term" value="F:metal ion binding"/>
    <property type="evidence" value="ECO:0007669"/>
    <property type="project" value="UniProtKB-KW"/>
</dbReference>
<comment type="cofactor">
    <cofactor evidence="1">
        <name>a divalent metal cation</name>
        <dbReference type="ChEBI" id="CHEBI:60240"/>
    </cofactor>
</comment>
<sequence length="417" mass="48005">MNNVQEAAAVAMCSLAYYNYVRVLYTTKIKKKWRKRRWWMIAMHRNRTRHSMEQQFVELIQEPSGEFENFHRMSLTDFNYLLSKVLPLISKQDTHLREAIPAKIRLAVTLRFLATGDSFKSLHYLFKISSQLISKIVVDVCKALNDVLKDEIKMPVNEQQWLEVENGFKNNFPHAVGVIDGKHIIIQCPDNSGSEYFNYKKTFSIVLLALVDCNYKLMYANIGSQGRISDGGVFKNSSLWQKISSETLNLPKPRSLSSADKANIPYVFLADGAFALHNNIMKPYPGTHNIGSPKRIFNTRLSRSRVVVENVFGILANRFRIFKKPIDINIETVPIIIMTCLLLHNFLRKSNNSSHIYMPPGIVDTYDENGVLLQPGTWRQNVDKNCALRNIAQIPRRSTLSATQIRDHFAEYLFRNN</sequence>
<dbReference type="PANTHER" id="PTHR22930:SF269">
    <property type="entry name" value="NUCLEASE HARBI1-LIKE PROTEIN"/>
    <property type="match status" value="1"/>
</dbReference>
<dbReference type="EMBL" id="CAVLGL010000013">
    <property type="protein sequence ID" value="CAK1580305.1"/>
    <property type="molecule type" value="Genomic_DNA"/>
</dbReference>
<evidence type="ECO:0000256" key="7">
    <source>
        <dbReference type="ARBA" id="ARBA00023242"/>
    </source>
</evidence>
<keyword evidence="5" id="KW-0479">Metal-binding</keyword>
<evidence type="ECO:0000256" key="2">
    <source>
        <dbReference type="ARBA" id="ARBA00004123"/>
    </source>
</evidence>
<reference evidence="9 10" key="1">
    <citation type="submission" date="2023-11" db="EMBL/GenBank/DDBJ databases">
        <authorList>
            <person name="Hedman E."/>
            <person name="Englund M."/>
            <person name="Stromberg M."/>
            <person name="Nyberg Akerstrom W."/>
            <person name="Nylinder S."/>
            <person name="Jareborg N."/>
            <person name="Kallberg Y."/>
            <person name="Kronander E."/>
        </authorList>
    </citation>
    <scope>NUCLEOTIDE SEQUENCE [LARGE SCALE GENOMIC DNA]</scope>
</reference>
<keyword evidence="4" id="KW-0540">Nuclease</keyword>
<comment type="caution">
    <text evidence="9">The sequence shown here is derived from an EMBL/GenBank/DDBJ whole genome shotgun (WGS) entry which is preliminary data.</text>
</comment>
<feature type="domain" description="DDE Tnp4" evidence="8">
    <location>
        <begin position="179"/>
        <end position="345"/>
    </location>
</feature>
<dbReference type="AlphaFoldDB" id="A0AAV1KBV8"/>
<dbReference type="PANTHER" id="PTHR22930">
    <property type="match status" value="1"/>
</dbReference>
<evidence type="ECO:0000256" key="5">
    <source>
        <dbReference type="ARBA" id="ARBA00022723"/>
    </source>
</evidence>
<dbReference type="InterPro" id="IPR027806">
    <property type="entry name" value="HARBI1_dom"/>
</dbReference>
<comment type="similarity">
    <text evidence="3">Belongs to the HARBI1 family.</text>
</comment>
<evidence type="ECO:0000259" key="8">
    <source>
        <dbReference type="Pfam" id="PF13359"/>
    </source>
</evidence>
<dbReference type="GO" id="GO:0004518">
    <property type="term" value="F:nuclease activity"/>
    <property type="evidence" value="ECO:0007669"/>
    <property type="project" value="UniProtKB-KW"/>
</dbReference>
<keyword evidence="6" id="KW-0378">Hydrolase</keyword>
<evidence type="ECO:0000256" key="1">
    <source>
        <dbReference type="ARBA" id="ARBA00001968"/>
    </source>
</evidence>
<keyword evidence="10" id="KW-1185">Reference proteome</keyword>
<evidence type="ECO:0000313" key="9">
    <source>
        <dbReference type="EMBL" id="CAK1580305.1"/>
    </source>
</evidence>
<gene>
    <name evidence="9" type="ORF">PARMNEM_LOCUS2131</name>
</gene>
<dbReference type="GO" id="GO:0016787">
    <property type="term" value="F:hydrolase activity"/>
    <property type="evidence" value="ECO:0007669"/>
    <property type="project" value="UniProtKB-KW"/>
</dbReference>
<name>A0AAV1KBV8_9NEOP</name>
<keyword evidence="7" id="KW-0539">Nucleus</keyword>
<evidence type="ECO:0000256" key="6">
    <source>
        <dbReference type="ARBA" id="ARBA00022801"/>
    </source>
</evidence>
<dbReference type="GO" id="GO:0005634">
    <property type="term" value="C:nucleus"/>
    <property type="evidence" value="ECO:0007669"/>
    <property type="project" value="UniProtKB-SubCell"/>
</dbReference>
<dbReference type="InterPro" id="IPR045249">
    <property type="entry name" value="HARBI1-like"/>
</dbReference>
<evidence type="ECO:0000256" key="4">
    <source>
        <dbReference type="ARBA" id="ARBA00022722"/>
    </source>
</evidence>
<evidence type="ECO:0000313" key="10">
    <source>
        <dbReference type="Proteomes" id="UP001314205"/>
    </source>
</evidence>
<dbReference type="Proteomes" id="UP001314205">
    <property type="component" value="Unassembled WGS sequence"/>
</dbReference>
<protein>
    <recommendedName>
        <fullName evidence="8">DDE Tnp4 domain-containing protein</fullName>
    </recommendedName>
</protein>
<proteinExistence type="inferred from homology"/>
<organism evidence="9 10">
    <name type="scientific">Parnassius mnemosyne</name>
    <name type="common">clouded apollo</name>
    <dbReference type="NCBI Taxonomy" id="213953"/>
    <lineage>
        <taxon>Eukaryota</taxon>
        <taxon>Metazoa</taxon>
        <taxon>Ecdysozoa</taxon>
        <taxon>Arthropoda</taxon>
        <taxon>Hexapoda</taxon>
        <taxon>Insecta</taxon>
        <taxon>Pterygota</taxon>
        <taxon>Neoptera</taxon>
        <taxon>Endopterygota</taxon>
        <taxon>Lepidoptera</taxon>
        <taxon>Glossata</taxon>
        <taxon>Ditrysia</taxon>
        <taxon>Papilionoidea</taxon>
        <taxon>Papilionidae</taxon>
        <taxon>Parnassiinae</taxon>
        <taxon>Parnassini</taxon>
        <taxon>Parnassius</taxon>
        <taxon>Driopa</taxon>
    </lineage>
</organism>